<evidence type="ECO:0000313" key="4">
    <source>
        <dbReference type="Proteomes" id="UP000823674"/>
    </source>
</evidence>
<proteinExistence type="predicted"/>
<feature type="compositionally biased region" description="Basic and acidic residues" evidence="1">
    <location>
        <begin position="975"/>
        <end position="989"/>
    </location>
</feature>
<dbReference type="Proteomes" id="UP000823674">
    <property type="component" value="Chromosome A07"/>
</dbReference>
<feature type="domain" description="DUF220" evidence="2">
    <location>
        <begin position="161"/>
        <end position="231"/>
    </location>
</feature>
<dbReference type="InterPro" id="IPR003863">
    <property type="entry name" value="DUF220"/>
</dbReference>
<name>A0ABQ7KXE6_BRACM</name>
<dbReference type="Pfam" id="PF02713">
    <property type="entry name" value="DUF220"/>
    <property type="match status" value="5"/>
</dbReference>
<protein>
    <recommendedName>
        <fullName evidence="2">DUF220 domain-containing protein</fullName>
    </recommendedName>
</protein>
<reference evidence="3 4" key="1">
    <citation type="submission" date="2021-03" db="EMBL/GenBank/DDBJ databases">
        <authorList>
            <person name="King G.J."/>
            <person name="Bancroft I."/>
            <person name="Baten A."/>
            <person name="Bloomfield J."/>
            <person name="Borpatragohain P."/>
            <person name="He Z."/>
            <person name="Irish N."/>
            <person name="Irwin J."/>
            <person name="Liu K."/>
            <person name="Mauleon R.P."/>
            <person name="Moore J."/>
            <person name="Morris R."/>
            <person name="Ostergaard L."/>
            <person name="Wang B."/>
            <person name="Wells R."/>
        </authorList>
    </citation>
    <scope>NUCLEOTIDE SEQUENCE [LARGE SCALE GENOMIC DNA]</scope>
    <source>
        <strain evidence="3">R-o-18</strain>
        <tissue evidence="3">Leaf</tissue>
    </source>
</reference>
<evidence type="ECO:0000256" key="1">
    <source>
        <dbReference type="SAM" id="MobiDB-lite"/>
    </source>
</evidence>
<evidence type="ECO:0000259" key="2">
    <source>
        <dbReference type="Pfam" id="PF02713"/>
    </source>
</evidence>
<dbReference type="PANTHER" id="PTHR31385">
    <property type="entry name" value="PUTATIVE (DUF220)-RELATED"/>
    <property type="match status" value="1"/>
</dbReference>
<dbReference type="EMBL" id="JADBGQ010000009">
    <property type="protein sequence ID" value="KAG5378992.1"/>
    <property type="molecule type" value="Genomic_DNA"/>
</dbReference>
<dbReference type="PANTHER" id="PTHR31385:SF8">
    <property type="entry name" value="DUF220 DOMAIN-CONTAINING PROTEIN"/>
    <property type="match status" value="1"/>
</dbReference>
<accession>A0ABQ7KXE6</accession>
<gene>
    <name evidence="3" type="primary">A07p018900.1_BraROA</name>
    <name evidence="3" type="ORF">IGI04_026834</name>
</gene>
<keyword evidence="4" id="KW-1185">Reference proteome</keyword>
<evidence type="ECO:0000313" key="3">
    <source>
        <dbReference type="EMBL" id="KAG5378992.1"/>
    </source>
</evidence>
<feature type="region of interest" description="Disordered" evidence="1">
    <location>
        <begin position="975"/>
        <end position="1002"/>
    </location>
</feature>
<feature type="domain" description="DUF220" evidence="2">
    <location>
        <begin position="1065"/>
        <end position="1137"/>
    </location>
</feature>
<feature type="domain" description="DUF220" evidence="2">
    <location>
        <begin position="485"/>
        <end position="556"/>
    </location>
</feature>
<organism evidence="3 4">
    <name type="scientific">Brassica rapa subsp. trilocularis</name>
    <dbReference type="NCBI Taxonomy" id="1813537"/>
    <lineage>
        <taxon>Eukaryota</taxon>
        <taxon>Viridiplantae</taxon>
        <taxon>Streptophyta</taxon>
        <taxon>Embryophyta</taxon>
        <taxon>Tracheophyta</taxon>
        <taxon>Spermatophyta</taxon>
        <taxon>Magnoliopsida</taxon>
        <taxon>eudicotyledons</taxon>
        <taxon>Gunneridae</taxon>
        <taxon>Pentapetalae</taxon>
        <taxon>rosids</taxon>
        <taxon>malvids</taxon>
        <taxon>Brassicales</taxon>
        <taxon>Brassicaceae</taxon>
        <taxon>Brassiceae</taxon>
        <taxon>Brassica</taxon>
    </lineage>
</organism>
<feature type="domain" description="DUF220" evidence="2">
    <location>
        <begin position="766"/>
        <end position="837"/>
    </location>
</feature>
<sequence length="1185" mass="138262">MGGSEISRSEEKSFENNDVFVWISKKIQEPLKAEFKKLRTVKEQQSMIKPVLEIETTHDEEREEEKLEKQLQAWRDNPSWIDQPPNVQVKSQNGLFCHLNAEFNVGLPPKSVYKIFTHPDNKRYFKNIKECISRKVLMEDGPMQTVEVKQAAAWKFLWWAGTFPIHLIVQENRKHLMSNYKQEKTMFMKVFEGCWRVEPLFIDEHLCERLKPKTQEDYDRCTNGRGRIGSKVTMDQMFQPSAILTPPPLSWYIRGITTKTTESMIEDLLAEAARIRGGGRDDDQVRNCSNELDKRKVEDIKDRWRSRRRFGGWITQNIQQPLKASIKRPESSSVSETDRYIQGPWYFNPAASPKEKAEIMKIDHVRSMSVYPTDPKYYDLAELWRQVRLWRSENSKHPWYDAPAKVKMKTKKGLCHLNIDFTLGWPPQAVYEMFTNPRNLNFFHSMASTYGAHDTIATMVLKKDGPRQITEVEKVLRWKILGYNGAIPIHVIIDENHQKVTATYKKVKVKYMKVFEGSWKMEPLYVDQERLCKSRSRISEEEYKKCSGGKGRIGSKVTMEHIFQPSSLLNVPPVSWFIRGIAVKVTKALLQDLREYTSKRSKNGKSRSASEEEDDRYLQGPWYWVPDLSPKEKAQSLELDHVKSMPLMAIDPKYYDMDELVRQNRLWNSEHKKHPWNDAPAKVKVKTRKGICHLNIDFTLGSPPQSVFQTLTDPRNMGIFHSMGKYKNNWRTRLDTRATKVLKKDGPRQITEMEKVLRWKILGYNGTIPIHLIIDENHQKVTATYKKVKVKHMKVFEGSWKIQPLYVDQERLCKSKSRISEEKYKKCSGGKGRIGSKVTMEHIFQPSPLLNVPPVSWFIRGIAVKVTKVLLQDLREHATYKKVKVKHMKVFEGSWKMEPLYVDQERLCKSRSRISEEEYKKCSSGKGRIGSKVTMEHIFQPSSLLNIPPVSWFIRGVAIKFTKALLQDLREYTGSKRSEDDKSKSESPKESNNMELYHDSEEEDKQIKLWNVAERKHPWYDPPPKVKVTTKRGICHMNIEFTLGDGPREILETENTVAFDFLGWSGAFPIKLIVDENIKDLTAKYKKEKMMFMKVFEGSYKVEPIFVDSERLCKHRLPKTREEYKKCSGGQGKIASKVIMNQYFQPSPPFNLPPFSWYINGITIRTTKTLLQMIELSTVTFRELS</sequence>
<comment type="caution">
    <text evidence="3">The sequence shown here is derived from an EMBL/GenBank/DDBJ whole genome shotgun (WGS) entry which is preliminary data.</text>
</comment>
<feature type="domain" description="DUF220" evidence="2">
    <location>
        <begin position="877"/>
        <end position="932"/>
    </location>
</feature>